<name>A0A8T0EY23_ARGBR</name>
<evidence type="ECO:0000313" key="2">
    <source>
        <dbReference type="EMBL" id="KAF8782641.1"/>
    </source>
</evidence>
<proteinExistence type="predicted"/>
<feature type="transmembrane region" description="Helical" evidence="1">
    <location>
        <begin position="119"/>
        <end position="140"/>
    </location>
</feature>
<keyword evidence="3" id="KW-1185">Reference proteome</keyword>
<accession>A0A8T0EY23</accession>
<evidence type="ECO:0000256" key="1">
    <source>
        <dbReference type="SAM" id="Phobius"/>
    </source>
</evidence>
<gene>
    <name evidence="2" type="ORF">HNY73_012905</name>
</gene>
<dbReference type="AlphaFoldDB" id="A0A8T0EY23"/>
<reference evidence="2" key="2">
    <citation type="submission" date="2020-06" db="EMBL/GenBank/DDBJ databases">
        <authorList>
            <person name="Sheffer M."/>
        </authorList>
    </citation>
    <scope>NUCLEOTIDE SEQUENCE</scope>
</reference>
<dbReference type="Proteomes" id="UP000807504">
    <property type="component" value="Unassembled WGS sequence"/>
</dbReference>
<protein>
    <submittedName>
        <fullName evidence="2">Uncharacterized protein</fullName>
    </submittedName>
</protein>
<dbReference type="EMBL" id="JABXBU010001863">
    <property type="protein sequence ID" value="KAF8782641.1"/>
    <property type="molecule type" value="Genomic_DNA"/>
</dbReference>
<comment type="caution">
    <text evidence="2">The sequence shown here is derived from an EMBL/GenBank/DDBJ whole genome shotgun (WGS) entry which is preliminary data.</text>
</comment>
<organism evidence="2 3">
    <name type="scientific">Argiope bruennichi</name>
    <name type="common">Wasp spider</name>
    <name type="synonym">Aranea bruennichi</name>
    <dbReference type="NCBI Taxonomy" id="94029"/>
    <lineage>
        <taxon>Eukaryota</taxon>
        <taxon>Metazoa</taxon>
        <taxon>Ecdysozoa</taxon>
        <taxon>Arthropoda</taxon>
        <taxon>Chelicerata</taxon>
        <taxon>Arachnida</taxon>
        <taxon>Araneae</taxon>
        <taxon>Araneomorphae</taxon>
        <taxon>Entelegynae</taxon>
        <taxon>Araneoidea</taxon>
        <taxon>Araneidae</taxon>
        <taxon>Argiope</taxon>
    </lineage>
</organism>
<keyword evidence="1" id="KW-1133">Transmembrane helix</keyword>
<evidence type="ECO:0000313" key="3">
    <source>
        <dbReference type="Proteomes" id="UP000807504"/>
    </source>
</evidence>
<keyword evidence="1" id="KW-0812">Transmembrane</keyword>
<sequence>MKYASYLQRSRILRLSPYTLKVKIDCHATSGANLDSEANTPFSIDWANPWQKDPPLPLPEPSFYDVQRTGNEQDGSGQFVAPLLLRMVSSDRIWTDAQTSTTLLSTTGHRIYFCISARLYTSSFLGLAWLVTLIMIWASIRITPVAREGVIVE</sequence>
<keyword evidence="1" id="KW-0472">Membrane</keyword>
<reference evidence="2" key="1">
    <citation type="journal article" date="2020" name="bioRxiv">
        <title>Chromosome-level reference genome of the European wasp spider Argiope bruennichi: a resource for studies on range expansion and evolutionary adaptation.</title>
        <authorList>
            <person name="Sheffer M.M."/>
            <person name="Hoppe A."/>
            <person name="Krehenwinkel H."/>
            <person name="Uhl G."/>
            <person name="Kuss A.W."/>
            <person name="Jensen L."/>
            <person name="Jensen C."/>
            <person name="Gillespie R.G."/>
            <person name="Hoff K.J."/>
            <person name="Prost S."/>
        </authorList>
    </citation>
    <scope>NUCLEOTIDE SEQUENCE</scope>
</reference>